<evidence type="ECO:0000313" key="2">
    <source>
        <dbReference type="Proteomes" id="UP000475862"/>
    </source>
</evidence>
<comment type="caution">
    <text evidence="1">The sequence shown here is derived from an EMBL/GenBank/DDBJ whole genome shotgun (WGS) entry which is preliminary data.</text>
</comment>
<protein>
    <submittedName>
        <fullName evidence="1">Uncharacterized protein</fullName>
    </submittedName>
</protein>
<gene>
    <name evidence="1" type="ORF">AGLY_011083</name>
</gene>
<reference evidence="1 2" key="1">
    <citation type="submission" date="2019-08" db="EMBL/GenBank/DDBJ databases">
        <title>The genome of the soybean aphid Biotype 1, its phylome, world population structure and adaptation to the North American continent.</title>
        <authorList>
            <person name="Giordano R."/>
            <person name="Donthu R.K."/>
            <person name="Hernandez A.G."/>
            <person name="Wright C.L."/>
            <person name="Zimin A.V."/>
        </authorList>
    </citation>
    <scope>NUCLEOTIDE SEQUENCE [LARGE SCALE GENOMIC DNA]</scope>
    <source>
        <tissue evidence="1">Whole aphids</tissue>
    </source>
</reference>
<organism evidence="1 2">
    <name type="scientific">Aphis glycines</name>
    <name type="common">Soybean aphid</name>
    <dbReference type="NCBI Taxonomy" id="307491"/>
    <lineage>
        <taxon>Eukaryota</taxon>
        <taxon>Metazoa</taxon>
        <taxon>Ecdysozoa</taxon>
        <taxon>Arthropoda</taxon>
        <taxon>Hexapoda</taxon>
        <taxon>Insecta</taxon>
        <taxon>Pterygota</taxon>
        <taxon>Neoptera</taxon>
        <taxon>Paraneoptera</taxon>
        <taxon>Hemiptera</taxon>
        <taxon>Sternorrhyncha</taxon>
        <taxon>Aphidomorpha</taxon>
        <taxon>Aphidoidea</taxon>
        <taxon>Aphididae</taxon>
        <taxon>Aphidini</taxon>
        <taxon>Aphis</taxon>
        <taxon>Aphis</taxon>
    </lineage>
</organism>
<keyword evidence="2" id="KW-1185">Reference proteome</keyword>
<name>A0A6G0TEK7_APHGL</name>
<evidence type="ECO:0000313" key="1">
    <source>
        <dbReference type="EMBL" id="KAE9530621.1"/>
    </source>
</evidence>
<accession>A0A6G0TEK7</accession>
<proteinExistence type="predicted"/>
<dbReference type="AlphaFoldDB" id="A0A6G0TEK7"/>
<sequence length="187" mass="21803">MLFKISHFNFFNSSFDFLSAKHSQCTLFFFCNSNKTDPLSKVHLLYSSFISSQRIASKICDVRISAFFWETKNNSNHQAIVCYHGHIKDGSRNDVEQLIITFNKTIDKIENLIIRFNKYLLSAVLLNNIYYKYQPMVNSLRDFETGSENVRVRPQQSGCAIAERLFIELVRNQSQVVIRISSLNFQH</sequence>
<dbReference type="Proteomes" id="UP000475862">
    <property type="component" value="Unassembled WGS sequence"/>
</dbReference>
<dbReference type="EMBL" id="VYZN01000042">
    <property type="protein sequence ID" value="KAE9530621.1"/>
    <property type="molecule type" value="Genomic_DNA"/>
</dbReference>